<comment type="function">
    <text evidence="6">Component of the mitochondrial ribosome (mitoribosome), a dedicated translation machinery responsible for the synthesis of mitochondrial genome-encoded proteins, including at least some of the essential transmembrane subunits of the mitochondrial respiratory chain. The mitoribosomes are attached to the mitochondrial inner membrane and translation products are cotranslationally integrated into the membrane.</text>
</comment>
<dbReference type="PANTHER" id="PTHR12059">
    <property type="entry name" value="RIBOSOMAL PROTEIN L23-RELATED"/>
    <property type="match status" value="1"/>
</dbReference>
<evidence type="ECO:0000256" key="8">
    <source>
        <dbReference type="SAM" id="MobiDB-lite"/>
    </source>
</evidence>
<protein>
    <recommendedName>
        <fullName evidence="7">Large ribosomal subunit protein uL23m</fullName>
    </recommendedName>
</protein>
<evidence type="ECO:0000313" key="9">
    <source>
        <dbReference type="EMBL" id="EZF54632.1"/>
    </source>
</evidence>
<dbReference type="OrthoDB" id="275582at2759"/>
<dbReference type="InterPro" id="IPR012677">
    <property type="entry name" value="Nucleotide-bd_a/b_plait_sf"/>
</dbReference>
<evidence type="ECO:0000256" key="6">
    <source>
        <dbReference type="ARBA" id="ARBA00037226"/>
    </source>
</evidence>
<evidence type="ECO:0000256" key="2">
    <source>
        <dbReference type="ARBA" id="ARBA00006700"/>
    </source>
</evidence>
<comment type="subcellular location">
    <subcellularLocation>
        <location evidence="1">Mitochondrion</location>
    </subcellularLocation>
</comment>
<dbReference type="PANTHER" id="PTHR12059:SF5">
    <property type="entry name" value="LARGE RIBOSOMAL SUBUNIT PROTEIN UL23M"/>
    <property type="match status" value="1"/>
</dbReference>
<organism evidence="9">
    <name type="scientific">Trichophyton rubrum CBS 288.86</name>
    <dbReference type="NCBI Taxonomy" id="1215330"/>
    <lineage>
        <taxon>Eukaryota</taxon>
        <taxon>Fungi</taxon>
        <taxon>Dikarya</taxon>
        <taxon>Ascomycota</taxon>
        <taxon>Pezizomycotina</taxon>
        <taxon>Eurotiomycetes</taxon>
        <taxon>Eurotiomycetidae</taxon>
        <taxon>Onygenales</taxon>
        <taxon>Arthrodermataceae</taxon>
        <taxon>Trichophyton</taxon>
    </lineage>
</organism>
<evidence type="ECO:0000256" key="3">
    <source>
        <dbReference type="ARBA" id="ARBA00022980"/>
    </source>
</evidence>
<keyword evidence="4" id="KW-0496">Mitochondrion</keyword>
<dbReference type="InterPro" id="IPR013025">
    <property type="entry name" value="Ribosomal_uL23-like"/>
</dbReference>
<keyword evidence="3" id="KW-0689">Ribosomal protein</keyword>
<proteinExistence type="inferred from homology"/>
<dbReference type="FunFam" id="3.30.70.330:FF:000687">
    <property type="entry name" value="54S ribosomal protein L23, mitochondrial"/>
    <property type="match status" value="1"/>
</dbReference>
<dbReference type="Pfam" id="PF00276">
    <property type="entry name" value="Ribosomal_L23"/>
    <property type="match status" value="1"/>
</dbReference>
<dbReference type="InterPro" id="IPR012678">
    <property type="entry name" value="Ribosomal_uL23/eL15/eS24_sf"/>
</dbReference>
<sequence>MASTISKAIPKSLPKPLPLDQRKQIYLPDFVLTLIRTPFLPPRYASFWVPLTFNKLDMKDYMKRVYNVDVIKVRSYVEQQKVTRELPRGRQGVGPMRRPMPKKKMTIEMTEPFVWPEEPEDFGPWERDTFFEAKKMQEDFQAAHAHDAPMKAPTRKRQMLAEQAEQVLKGEEQWQPTWQALGLSSQRPLFNRQEREPKEASKTQEPVQSPGS</sequence>
<dbReference type="HOGENOM" id="CLU_086423_1_1_1"/>
<evidence type="ECO:0000256" key="4">
    <source>
        <dbReference type="ARBA" id="ARBA00023128"/>
    </source>
</evidence>
<dbReference type="AlphaFoldDB" id="A0A022W8H0"/>
<evidence type="ECO:0000256" key="5">
    <source>
        <dbReference type="ARBA" id="ARBA00023274"/>
    </source>
</evidence>
<dbReference type="Gene3D" id="3.30.70.330">
    <property type="match status" value="1"/>
</dbReference>
<feature type="compositionally biased region" description="Basic and acidic residues" evidence="8">
    <location>
        <begin position="192"/>
        <end position="202"/>
    </location>
</feature>
<gene>
    <name evidence="9" type="ORF">H103_02614</name>
</gene>
<evidence type="ECO:0000256" key="7">
    <source>
        <dbReference type="ARBA" id="ARBA00039977"/>
    </source>
</evidence>
<reference evidence="9" key="1">
    <citation type="submission" date="2014-02" db="EMBL/GenBank/DDBJ databases">
        <title>The Genome Sequence of Trichophyton rubrum (morphotype fischeri) CBS 288.86.</title>
        <authorList>
            <consortium name="The Broad Institute Genomics Platform"/>
            <person name="Cuomo C.A."/>
            <person name="White T.C."/>
            <person name="Graser Y."/>
            <person name="Martinez-Rossi N."/>
            <person name="Heitman J."/>
            <person name="Young S.K."/>
            <person name="Zeng Q."/>
            <person name="Gargeya S."/>
            <person name="Abouelleil A."/>
            <person name="Alvarado L."/>
            <person name="Chapman S.B."/>
            <person name="Gainer-Dewar J."/>
            <person name="Goldberg J."/>
            <person name="Griggs A."/>
            <person name="Gujja S."/>
            <person name="Hansen M."/>
            <person name="Howarth C."/>
            <person name="Imamovic A."/>
            <person name="Larimer J."/>
            <person name="Martinez D."/>
            <person name="Murphy C."/>
            <person name="Pearson M.D."/>
            <person name="Persinoti G."/>
            <person name="Poon T."/>
            <person name="Priest M."/>
            <person name="Roberts A.D."/>
            <person name="Saif S."/>
            <person name="Shea T.D."/>
            <person name="Sykes S.N."/>
            <person name="Wortman J."/>
            <person name="Nusbaum C."/>
            <person name="Birren B."/>
        </authorList>
    </citation>
    <scope>NUCLEOTIDE SEQUENCE [LARGE SCALE GENOMIC DNA]</scope>
    <source>
        <strain evidence="9">CBS 288.86</strain>
    </source>
</reference>
<name>A0A022W8H0_TRIRU</name>
<accession>A0A022W8H0</accession>
<dbReference type="GO" id="GO:0005762">
    <property type="term" value="C:mitochondrial large ribosomal subunit"/>
    <property type="evidence" value="ECO:0007669"/>
    <property type="project" value="TreeGrafter"/>
</dbReference>
<feature type="compositionally biased region" description="Polar residues" evidence="8">
    <location>
        <begin position="203"/>
        <end position="212"/>
    </location>
</feature>
<dbReference type="GO" id="GO:0003735">
    <property type="term" value="F:structural constituent of ribosome"/>
    <property type="evidence" value="ECO:0007669"/>
    <property type="project" value="InterPro"/>
</dbReference>
<dbReference type="Proteomes" id="UP000023758">
    <property type="component" value="Unassembled WGS sequence"/>
</dbReference>
<dbReference type="EMBL" id="KK207780">
    <property type="protein sequence ID" value="EZF54632.1"/>
    <property type="molecule type" value="Genomic_DNA"/>
</dbReference>
<keyword evidence="5" id="KW-0687">Ribonucleoprotein</keyword>
<comment type="similarity">
    <text evidence="2">Belongs to the universal ribosomal protein uL23 family.</text>
</comment>
<dbReference type="GO" id="GO:0032543">
    <property type="term" value="P:mitochondrial translation"/>
    <property type="evidence" value="ECO:0007669"/>
    <property type="project" value="TreeGrafter"/>
</dbReference>
<feature type="compositionally biased region" description="Polar residues" evidence="8">
    <location>
        <begin position="178"/>
        <end position="188"/>
    </location>
</feature>
<dbReference type="SUPFAM" id="SSF54189">
    <property type="entry name" value="Ribosomal proteins S24e, L23 and L15e"/>
    <property type="match status" value="1"/>
</dbReference>
<feature type="region of interest" description="Disordered" evidence="8">
    <location>
        <begin position="178"/>
        <end position="212"/>
    </location>
</feature>
<evidence type="ECO:0000256" key="1">
    <source>
        <dbReference type="ARBA" id="ARBA00004173"/>
    </source>
</evidence>